<dbReference type="RefSeq" id="WP_245733387.1">
    <property type="nucleotide sequence ID" value="NZ_FNIX01000003.1"/>
</dbReference>
<evidence type="ECO:0000256" key="1">
    <source>
        <dbReference type="SAM" id="Phobius"/>
    </source>
</evidence>
<organism evidence="2 3">
    <name type="scientific">Lentzea jiangxiensis</name>
    <dbReference type="NCBI Taxonomy" id="641025"/>
    <lineage>
        <taxon>Bacteria</taxon>
        <taxon>Bacillati</taxon>
        <taxon>Actinomycetota</taxon>
        <taxon>Actinomycetes</taxon>
        <taxon>Pseudonocardiales</taxon>
        <taxon>Pseudonocardiaceae</taxon>
        <taxon>Lentzea</taxon>
    </lineage>
</organism>
<dbReference type="STRING" id="641025.SAMN05421507_103429"/>
<reference evidence="3" key="1">
    <citation type="submission" date="2016-10" db="EMBL/GenBank/DDBJ databases">
        <authorList>
            <person name="Varghese N."/>
            <person name="Submissions S."/>
        </authorList>
    </citation>
    <scope>NUCLEOTIDE SEQUENCE [LARGE SCALE GENOMIC DNA]</scope>
    <source>
        <strain evidence="3">CGMCC 4.6609</strain>
    </source>
</reference>
<evidence type="ECO:0008006" key="4">
    <source>
        <dbReference type="Google" id="ProtNLM"/>
    </source>
</evidence>
<dbReference type="AlphaFoldDB" id="A0A1H0LRZ2"/>
<proteinExistence type="predicted"/>
<evidence type="ECO:0000313" key="2">
    <source>
        <dbReference type="EMBL" id="SDO70992.1"/>
    </source>
</evidence>
<name>A0A1H0LRZ2_9PSEU</name>
<accession>A0A1H0LRZ2</accession>
<feature type="transmembrane region" description="Helical" evidence="1">
    <location>
        <begin position="51"/>
        <end position="69"/>
    </location>
</feature>
<keyword evidence="1" id="KW-0812">Transmembrane</keyword>
<protein>
    <recommendedName>
        <fullName evidence="4">CU044_5270 family protein</fullName>
    </recommendedName>
</protein>
<dbReference type="EMBL" id="FNIX01000003">
    <property type="protein sequence ID" value="SDO70992.1"/>
    <property type="molecule type" value="Genomic_DNA"/>
</dbReference>
<keyword evidence="1" id="KW-0472">Membrane</keyword>
<evidence type="ECO:0000313" key="3">
    <source>
        <dbReference type="Proteomes" id="UP000199691"/>
    </source>
</evidence>
<gene>
    <name evidence="2" type="ORF">SAMN05421507_103429</name>
</gene>
<sequence length="352" mass="36613">MDEMDLMKKLRDVPSPDAEAYDRARTALQAAMAEPGSTVVRPKRWMSWPKVSAAAVGAAAVAVAVVMATTSGTTPAGPSDAGRSEAAPQAVVESPLVKLASEVKAAGTLPGDASLIIGTKPAPDGTPYVYYTVYSDRGQIFKGDSPKTLASSVAKNDDQAMPFDAKVMAAARLAADGDVEKARTAMVTPAGNALGLGLSPAEADKAWADAQAEMAEEFRKIGKQVPAPRPRPTGKELENLINNHLWSNSTYALFVGAANTDVRAGVLKLLATIKEVTVAEAEAGGKRVLNLSASPDILGGDASTVLTLDFDNGLPISNEIFPAKDSKTPSKHAIVTYRSSRVTLADVAAGKI</sequence>
<keyword evidence="1" id="KW-1133">Transmembrane helix</keyword>
<keyword evidence="3" id="KW-1185">Reference proteome</keyword>
<dbReference type="Proteomes" id="UP000199691">
    <property type="component" value="Unassembled WGS sequence"/>
</dbReference>